<evidence type="ECO:0000256" key="1">
    <source>
        <dbReference type="ARBA" id="ARBA00004123"/>
    </source>
</evidence>
<comment type="caution">
    <text evidence="9">The sequence shown here is derived from an EMBL/GenBank/DDBJ whole genome shotgun (WGS) entry which is preliminary data.</text>
</comment>
<keyword evidence="10" id="KW-1185">Reference proteome</keyword>
<organism evidence="9 10">
    <name type="scientific">Pleodorina starrii</name>
    <dbReference type="NCBI Taxonomy" id="330485"/>
    <lineage>
        <taxon>Eukaryota</taxon>
        <taxon>Viridiplantae</taxon>
        <taxon>Chlorophyta</taxon>
        <taxon>core chlorophytes</taxon>
        <taxon>Chlorophyceae</taxon>
        <taxon>CS clade</taxon>
        <taxon>Chlamydomonadales</taxon>
        <taxon>Volvocaceae</taxon>
        <taxon>Pleodorina</taxon>
    </lineage>
</organism>
<feature type="compositionally biased region" description="Gly residues" evidence="6">
    <location>
        <begin position="365"/>
        <end position="376"/>
    </location>
</feature>
<dbReference type="AlphaFoldDB" id="A0A9W6BHF3"/>
<comment type="subcellular location">
    <subcellularLocation>
        <location evidence="2">Cytoplasm</location>
    </subcellularLocation>
    <subcellularLocation>
        <location evidence="1">Nucleus</location>
    </subcellularLocation>
</comment>
<keyword evidence="3" id="KW-0963">Cytoplasm</keyword>
<dbReference type="PANTHER" id="PTHR12225">
    <property type="entry name" value="ADHESION REGULATING MOLECULE 1 110 KDA CELL MEMBRANE GLYCOPROTEIN"/>
    <property type="match status" value="1"/>
</dbReference>
<dbReference type="GO" id="GO:0005634">
    <property type="term" value="C:nucleus"/>
    <property type="evidence" value="ECO:0007669"/>
    <property type="project" value="UniProtKB-SubCell"/>
</dbReference>
<evidence type="ECO:0000256" key="5">
    <source>
        <dbReference type="ARBA" id="ARBA00023242"/>
    </source>
</evidence>
<feature type="domain" description="DEUBAD" evidence="7">
    <location>
        <begin position="228"/>
        <end position="329"/>
    </location>
</feature>
<dbReference type="Pfam" id="PF04683">
    <property type="entry name" value="Rpn13_ADRM1_Pru"/>
    <property type="match status" value="1"/>
</dbReference>
<dbReference type="Pfam" id="PF16550">
    <property type="entry name" value="RPN13_C"/>
    <property type="match status" value="1"/>
</dbReference>
<keyword evidence="5" id="KW-0539">Nucleus</keyword>
<evidence type="ECO:0000256" key="6">
    <source>
        <dbReference type="SAM" id="MobiDB-lite"/>
    </source>
</evidence>
<evidence type="ECO:0008006" key="11">
    <source>
        <dbReference type="Google" id="ProtNLM"/>
    </source>
</evidence>
<evidence type="ECO:0000256" key="4">
    <source>
        <dbReference type="ARBA" id="ARBA00022942"/>
    </source>
</evidence>
<dbReference type="Proteomes" id="UP001165080">
    <property type="component" value="Unassembled WGS sequence"/>
</dbReference>
<dbReference type="PROSITE" id="PS51916">
    <property type="entry name" value="DEUBAD"/>
    <property type="match status" value="1"/>
</dbReference>
<dbReference type="InterPro" id="IPR032368">
    <property type="entry name" value="RPN13_DEUBAD"/>
</dbReference>
<evidence type="ECO:0000259" key="7">
    <source>
        <dbReference type="PROSITE" id="PS51916"/>
    </source>
</evidence>
<reference evidence="9 10" key="1">
    <citation type="journal article" date="2023" name="Commun. Biol.">
        <title>Reorganization of the ancestral sex-determining regions during the evolution of trioecy in Pleodorina starrii.</title>
        <authorList>
            <person name="Takahashi K."/>
            <person name="Suzuki S."/>
            <person name="Kawai-Toyooka H."/>
            <person name="Yamamoto K."/>
            <person name="Hamaji T."/>
            <person name="Ootsuki R."/>
            <person name="Yamaguchi H."/>
            <person name="Kawachi M."/>
            <person name="Higashiyama T."/>
            <person name="Nozaki H."/>
        </authorList>
    </citation>
    <scope>NUCLEOTIDE SEQUENCE [LARGE SCALE GENOMIC DNA]</scope>
    <source>
        <strain evidence="9 10">NIES-4479</strain>
    </source>
</reference>
<sequence length="376" mass="38759">MEATLCEFRAGKLKLQNGQLVPDARKGLVKLVQTEDTLVHVQWYERTAAGPVEAPEDDVIVFPGEATLELIPGQRSVALKFPEDRSRDMFFWLQVPRPDGDAALVADFMTRLTRAHDLGDDSTGAGLPAGVDGLAPTSAVEHAHVASEAGAGAMLGQGGSVGQLPAAPAQTPASTASINAQAGHLAAILGNAIAAGLGGGSRPAYGSEEQLAQSLLAQLAAAQGRNRRTAVAPGPSLAEVLRPETILPVLRDPAVLEVLAPHLPEEHRTTEQLVAVAHSPQFQRQLSEFSAALQSGQLDLSQFGLRAAGYSVADFLTAIQELVGRERREQGTGAGAAAEAGAGAGAGVGTSGQQQQQQQDQGGSDQAGGGAAPMEH</sequence>
<evidence type="ECO:0000313" key="9">
    <source>
        <dbReference type="EMBL" id="GLC51860.1"/>
    </source>
</evidence>
<protein>
    <recommendedName>
        <fullName evidence="11">Adhesion regulating molecule</fullName>
    </recommendedName>
</protein>
<keyword evidence="4" id="KW-0647">Proteasome</keyword>
<accession>A0A9W6BHF3</accession>
<proteinExistence type="predicted"/>
<name>A0A9W6BHF3_9CHLO</name>
<dbReference type="GO" id="GO:0061133">
    <property type="term" value="F:endopeptidase activator activity"/>
    <property type="evidence" value="ECO:0007669"/>
    <property type="project" value="TreeGrafter"/>
</dbReference>
<gene>
    <name evidence="9" type="primary">PLEST003564</name>
    <name evidence="9" type="ORF">PLESTB_000556300</name>
</gene>
<dbReference type="InterPro" id="IPR038108">
    <property type="entry name" value="RPN13_DEUBAD_sf"/>
</dbReference>
<dbReference type="PROSITE" id="PS51917">
    <property type="entry name" value="PRU"/>
    <property type="match status" value="1"/>
</dbReference>
<dbReference type="GO" id="GO:0070628">
    <property type="term" value="F:proteasome binding"/>
    <property type="evidence" value="ECO:0007669"/>
    <property type="project" value="TreeGrafter"/>
</dbReference>
<feature type="compositionally biased region" description="Low complexity" evidence="6">
    <location>
        <begin position="351"/>
        <end position="364"/>
    </location>
</feature>
<dbReference type="Gene3D" id="2.30.29.70">
    <property type="entry name" value="Proteasomal ubiquitin receptor Rpn13/ADRM1"/>
    <property type="match status" value="1"/>
</dbReference>
<dbReference type="InterPro" id="IPR044868">
    <property type="entry name" value="Rpn13/ADRM1_Pru"/>
</dbReference>
<evidence type="ECO:0000256" key="3">
    <source>
        <dbReference type="ARBA" id="ARBA00022490"/>
    </source>
</evidence>
<dbReference type="GO" id="GO:0005737">
    <property type="term" value="C:cytoplasm"/>
    <property type="evidence" value="ECO:0007669"/>
    <property type="project" value="UniProtKB-SubCell"/>
</dbReference>
<feature type="domain" description="Pru" evidence="8">
    <location>
        <begin position="1"/>
        <end position="115"/>
    </location>
</feature>
<dbReference type="PANTHER" id="PTHR12225:SF0">
    <property type="entry name" value="PROTEASOMAL UBIQUITIN RECEPTOR ADRM1"/>
    <property type="match status" value="1"/>
</dbReference>
<dbReference type="InterPro" id="IPR006773">
    <property type="entry name" value="Rpn13/ADRM1"/>
</dbReference>
<evidence type="ECO:0000259" key="8">
    <source>
        <dbReference type="PROSITE" id="PS51917"/>
    </source>
</evidence>
<evidence type="ECO:0000256" key="2">
    <source>
        <dbReference type="ARBA" id="ARBA00004496"/>
    </source>
</evidence>
<feature type="region of interest" description="Disordered" evidence="6">
    <location>
        <begin position="330"/>
        <end position="376"/>
    </location>
</feature>
<dbReference type="InterPro" id="IPR038633">
    <property type="entry name" value="Rpn13/ADRM1_Pru_sf"/>
</dbReference>
<dbReference type="EMBL" id="BRXU01000005">
    <property type="protein sequence ID" value="GLC51860.1"/>
    <property type="molecule type" value="Genomic_DNA"/>
</dbReference>
<dbReference type="GO" id="GO:0008541">
    <property type="term" value="C:proteasome regulatory particle, lid subcomplex"/>
    <property type="evidence" value="ECO:0007669"/>
    <property type="project" value="TreeGrafter"/>
</dbReference>
<dbReference type="Gene3D" id="1.10.2020.20">
    <property type="match status" value="1"/>
</dbReference>
<dbReference type="InterPro" id="IPR044867">
    <property type="entry name" value="DEUBAD_dom"/>
</dbReference>
<evidence type="ECO:0000313" key="10">
    <source>
        <dbReference type="Proteomes" id="UP001165080"/>
    </source>
</evidence>